<keyword evidence="1" id="KW-0812">Transmembrane</keyword>
<reference evidence="2" key="1">
    <citation type="submission" date="2022-09" db="EMBL/GenBank/DDBJ databases">
        <title>Enrichment on poylsaccharides allowed isolation of novel metabolic and taxonomic groups of Haloarchaea.</title>
        <authorList>
            <person name="Sorokin D.Y."/>
            <person name="Elcheninov A.G."/>
            <person name="Khizhniak T.V."/>
            <person name="Kolganova T.V."/>
            <person name="Kublanov I.V."/>
        </authorList>
    </citation>
    <scope>NUCLEOTIDE SEQUENCE</scope>
    <source>
        <strain evidence="2">AArc-xg1-1</strain>
    </source>
</reference>
<keyword evidence="1" id="KW-0472">Membrane</keyword>
<dbReference type="RefSeq" id="WP_338006199.1">
    <property type="nucleotide sequence ID" value="NZ_JAOPKA010000027.1"/>
</dbReference>
<keyword evidence="2" id="KW-0378">Hydrolase</keyword>
<name>A0AAP2Z3P1_9EURY</name>
<dbReference type="Pfam" id="PF04307">
    <property type="entry name" value="YdjM"/>
    <property type="match status" value="1"/>
</dbReference>
<feature type="transmembrane region" description="Helical" evidence="1">
    <location>
        <begin position="133"/>
        <end position="152"/>
    </location>
</feature>
<proteinExistence type="predicted"/>
<sequence length="191" mass="20143">MRFATAAHFVASTCAVAAVFLGAPIVLVVGSVIGYPFTLAGACIPDVDHHRSKPYRIVKVWLPRIGAVMSAVVLGNNRLLLIDTCARVPVDGSPEFLAGSLYVVLVGGTFRGLERAIPVVRPVHRTVTHALPFGIVTSGFLVATVMTVGSALDIPHALDVALVVGGYFVIGFVSHLLADGEFPLQSRWSGD</sequence>
<gene>
    <name evidence="2" type="ORF">OB960_23680</name>
</gene>
<dbReference type="Proteomes" id="UP001321018">
    <property type="component" value="Unassembled WGS sequence"/>
</dbReference>
<evidence type="ECO:0000313" key="3">
    <source>
        <dbReference type="Proteomes" id="UP001321018"/>
    </source>
</evidence>
<feature type="transmembrane region" description="Helical" evidence="1">
    <location>
        <begin position="158"/>
        <end position="178"/>
    </location>
</feature>
<dbReference type="GO" id="GO:0016787">
    <property type="term" value="F:hydrolase activity"/>
    <property type="evidence" value="ECO:0007669"/>
    <property type="project" value="UniProtKB-KW"/>
</dbReference>
<protein>
    <submittedName>
        <fullName evidence="2">Metal-dependent hydrolase</fullName>
    </submittedName>
</protein>
<keyword evidence="1" id="KW-1133">Transmembrane helix</keyword>
<evidence type="ECO:0000256" key="1">
    <source>
        <dbReference type="SAM" id="Phobius"/>
    </source>
</evidence>
<accession>A0AAP2Z3P1</accession>
<comment type="caution">
    <text evidence="2">The sequence shown here is derived from an EMBL/GenBank/DDBJ whole genome shotgun (WGS) entry which is preliminary data.</text>
</comment>
<dbReference type="AlphaFoldDB" id="A0AAP2Z3P1"/>
<evidence type="ECO:0000313" key="2">
    <source>
        <dbReference type="EMBL" id="MCU4744377.1"/>
    </source>
</evidence>
<organism evidence="2 3">
    <name type="scientific">Natronoglomus mannanivorans</name>
    <dbReference type="NCBI Taxonomy" id="2979990"/>
    <lineage>
        <taxon>Archaea</taxon>
        <taxon>Methanobacteriati</taxon>
        <taxon>Methanobacteriota</taxon>
        <taxon>Stenosarchaea group</taxon>
        <taxon>Halobacteria</taxon>
        <taxon>Halobacteriales</taxon>
        <taxon>Natrialbaceae</taxon>
        <taxon>Natronoglomus</taxon>
    </lineage>
</organism>
<feature type="transmembrane region" description="Helical" evidence="1">
    <location>
        <begin position="57"/>
        <end position="76"/>
    </location>
</feature>
<dbReference type="InterPro" id="IPR007404">
    <property type="entry name" value="YdjM-like"/>
</dbReference>
<dbReference type="EMBL" id="JAOPKA010000027">
    <property type="protein sequence ID" value="MCU4744377.1"/>
    <property type="molecule type" value="Genomic_DNA"/>
</dbReference>